<protein>
    <submittedName>
        <fullName evidence="1">Uncharacterized protein</fullName>
    </submittedName>
</protein>
<accession>A0A397ZT62</accession>
<sequence>MVGTKRSKGDRFTISDGTHTISPASKLSNGLGSFRDGVLSELTGENKPHSGLNLAGGDRGLLVVPRELGGLLGELLEDVVDEAVHDPHGLARDPDVRVDLLQDLEDVDLVRLDALLAPLLLLVRRADGFLRQLLPRLGFLLRRGLLGYLLRRLLCRRGLLLCGFLSCLWCH</sequence>
<dbReference type="Proteomes" id="UP000264353">
    <property type="component" value="Chromosome A4"/>
</dbReference>
<organism evidence="1 2">
    <name type="scientific">Brassica campestris</name>
    <name type="common">Field mustard</name>
    <dbReference type="NCBI Taxonomy" id="3711"/>
    <lineage>
        <taxon>Eukaryota</taxon>
        <taxon>Viridiplantae</taxon>
        <taxon>Streptophyta</taxon>
        <taxon>Embryophyta</taxon>
        <taxon>Tracheophyta</taxon>
        <taxon>Spermatophyta</taxon>
        <taxon>Magnoliopsida</taxon>
        <taxon>eudicotyledons</taxon>
        <taxon>Gunneridae</taxon>
        <taxon>Pentapetalae</taxon>
        <taxon>rosids</taxon>
        <taxon>malvids</taxon>
        <taxon>Brassicales</taxon>
        <taxon>Brassicaceae</taxon>
        <taxon>Brassiceae</taxon>
        <taxon>Brassica</taxon>
    </lineage>
</organism>
<gene>
    <name evidence="1" type="ORF">BRARA_D01720</name>
</gene>
<evidence type="ECO:0000313" key="1">
    <source>
        <dbReference type="EMBL" id="RID66590.1"/>
    </source>
</evidence>
<dbReference type="EMBL" id="CM010631">
    <property type="protein sequence ID" value="RID66590.1"/>
    <property type="molecule type" value="Genomic_DNA"/>
</dbReference>
<dbReference type="AlphaFoldDB" id="A0A397ZT62"/>
<evidence type="ECO:0000313" key="2">
    <source>
        <dbReference type="Proteomes" id="UP000264353"/>
    </source>
</evidence>
<proteinExistence type="predicted"/>
<name>A0A397ZT62_BRACM</name>
<reference evidence="1 2" key="1">
    <citation type="submission" date="2018-06" db="EMBL/GenBank/DDBJ databases">
        <title>WGS assembly of Brassica rapa FPsc.</title>
        <authorList>
            <person name="Bowman J."/>
            <person name="Kohchi T."/>
            <person name="Yamato K."/>
            <person name="Jenkins J."/>
            <person name="Shu S."/>
            <person name="Ishizaki K."/>
            <person name="Yamaoka S."/>
            <person name="Nishihama R."/>
            <person name="Nakamura Y."/>
            <person name="Berger F."/>
            <person name="Adam C."/>
            <person name="Aki S."/>
            <person name="Althoff F."/>
            <person name="Araki T."/>
            <person name="Arteaga-Vazquez M."/>
            <person name="Balasubrmanian S."/>
            <person name="Bauer D."/>
            <person name="Boehm C."/>
            <person name="Briginshaw L."/>
            <person name="Caballero-Perez J."/>
            <person name="Catarino B."/>
            <person name="Chen F."/>
            <person name="Chiyoda S."/>
            <person name="Chovatia M."/>
            <person name="Davies K."/>
            <person name="Delmans M."/>
            <person name="Demura T."/>
            <person name="Dierschke T."/>
            <person name="Dolan L."/>
            <person name="Dorantes-Acosta A."/>
            <person name="Eklund D."/>
            <person name="Florent S."/>
            <person name="Flores-Sandoval E."/>
            <person name="Fujiyama A."/>
            <person name="Fukuzawa H."/>
            <person name="Galik B."/>
            <person name="Grimanelli D."/>
            <person name="Grimwood J."/>
            <person name="Grossniklaus U."/>
            <person name="Hamada T."/>
            <person name="Haseloff J."/>
            <person name="Hetherington A."/>
            <person name="Higo A."/>
            <person name="Hirakawa Y."/>
            <person name="Hundley H."/>
            <person name="Ikeda Y."/>
            <person name="Inoue K."/>
            <person name="Inoue S."/>
            <person name="Ishida S."/>
            <person name="Jia Q."/>
            <person name="Kakita M."/>
            <person name="Kanazawa T."/>
            <person name="Kawai Y."/>
            <person name="Kawashima T."/>
            <person name="Kennedy M."/>
            <person name="Kinose K."/>
            <person name="Kinoshita T."/>
            <person name="Kohara Y."/>
            <person name="Koide E."/>
            <person name="Komatsu K."/>
            <person name="Kopischke S."/>
            <person name="Kubo M."/>
            <person name="Kyozuka J."/>
            <person name="Lagercrantz U."/>
            <person name="Lin S."/>
            <person name="Lindquist E."/>
            <person name="Lipzen A."/>
            <person name="Lu C."/>
            <person name="Luna E."/>
            <person name="Martienssen R."/>
            <person name="Minamino N."/>
            <person name="Mizutani M."/>
            <person name="Mizutani M."/>
            <person name="Mochizuki N."/>
            <person name="Monte I."/>
            <person name="Mosher R."/>
            <person name="Nagasaki H."/>
            <person name="Nakagami H."/>
            <person name="Naramoto S."/>
            <person name="Nishitani K."/>
            <person name="Ohtani M."/>
            <person name="Okamoto T."/>
            <person name="Okumura M."/>
            <person name="Phillips J."/>
            <person name="Pollak B."/>
            <person name="Reinders A."/>
            <person name="Roevekamp M."/>
            <person name="Sano R."/>
            <person name="Sawa S."/>
            <person name="Schmid M."/>
            <person name="Shirakawa M."/>
            <person name="Solano R."/>
            <person name="Spunde A."/>
            <person name="Suetsugu N."/>
            <person name="Sugano S."/>
            <person name="Sugiyama A."/>
            <person name="Sun R."/>
            <person name="Suzuki Y."/>
            <person name="Takenaka M."/>
            <person name="Takezawa D."/>
            <person name="Tomogane H."/>
            <person name="Tsuzuki M."/>
            <person name="Ueda T."/>
            <person name="Umeda M."/>
            <person name="Ward J."/>
            <person name="Watanabe Y."/>
            <person name="Yazaki K."/>
            <person name="Yokoyama R."/>
            <person name="Yoshitake Y."/>
            <person name="Yotsui I."/>
            <person name="Zachgo S."/>
            <person name="Schmutz J."/>
        </authorList>
    </citation>
    <scope>NUCLEOTIDE SEQUENCE [LARGE SCALE GENOMIC DNA]</scope>
    <source>
        <strain evidence="2">cv. B-3</strain>
    </source>
</reference>